<dbReference type="Proteomes" id="UP000191116">
    <property type="component" value="Unassembled WGS sequence"/>
</dbReference>
<keyword evidence="1" id="KW-1133">Transmembrane helix</keyword>
<organism evidence="3 4">
    <name type="scientific">Photobacterium toruni</name>
    <dbReference type="NCBI Taxonomy" id="1935446"/>
    <lineage>
        <taxon>Bacteria</taxon>
        <taxon>Pseudomonadati</taxon>
        <taxon>Pseudomonadota</taxon>
        <taxon>Gammaproteobacteria</taxon>
        <taxon>Vibrionales</taxon>
        <taxon>Vibrionaceae</taxon>
        <taxon>Photobacterium</taxon>
    </lineage>
</organism>
<gene>
    <name evidence="3" type="ORF">CZ814_01782</name>
</gene>
<feature type="chain" id="PRO_5013024333" evidence="2">
    <location>
        <begin position="22"/>
        <end position="426"/>
    </location>
</feature>
<evidence type="ECO:0000256" key="2">
    <source>
        <dbReference type="SAM" id="SignalP"/>
    </source>
</evidence>
<evidence type="ECO:0000313" key="4">
    <source>
        <dbReference type="Proteomes" id="UP000191116"/>
    </source>
</evidence>
<accession>A0A1T4SUU5</accession>
<evidence type="ECO:0000256" key="1">
    <source>
        <dbReference type="SAM" id="Phobius"/>
    </source>
</evidence>
<feature type="signal peptide" evidence="2">
    <location>
        <begin position="1"/>
        <end position="21"/>
    </location>
</feature>
<dbReference type="PANTHER" id="PTHR40940:SF1">
    <property type="entry name" value="PROTEIN BATD"/>
    <property type="match status" value="1"/>
</dbReference>
<keyword evidence="1" id="KW-0472">Membrane</keyword>
<proteinExistence type="predicted"/>
<dbReference type="RefSeq" id="WP_080174613.1">
    <property type="nucleotide sequence ID" value="NZ_AP024855.1"/>
</dbReference>
<keyword evidence="2" id="KW-0732">Signal</keyword>
<reference evidence="3 4" key="1">
    <citation type="submission" date="2017-02" db="EMBL/GenBank/DDBJ databases">
        <authorList>
            <person name="Peterson S.W."/>
        </authorList>
    </citation>
    <scope>NUCLEOTIDE SEQUENCE [LARGE SCALE GENOMIC DNA]</scope>
    <source>
        <strain evidence="3 4">CECT 9189</strain>
    </source>
</reference>
<dbReference type="PANTHER" id="PTHR40940">
    <property type="entry name" value="PROTEIN BATD-RELATED"/>
    <property type="match status" value="1"/>
</dbReference>
<dbReference type="InterPro" id="IPR025738">
    <property type="entry name" value="BatD"/>
</dbReference>
<evidence type="ECO:0000313" key="3">
    <source>
        <dbReference type="EMBL" id="SKA32044.1"/>
    </source>
</evidence>
<feature type="transmembrane region" description="Helical" evidence="1">
    <location>
        <begin position="306"/>
        <end position="331"/>
    </location>
</feature>
<name>A0A1T4SUU5_9GAMM</name>
<dbReference type="AlphaFoldDB" id="A0A1T4SUU5"/>
<dbReference type="EMBL" id="FUWP01000007">
    <property type="protein sequence ID" value="SKA32044.1"/>
    <property type="molecule type" value="Genomic_DNA"/>
</dbReference>
<dbReference type="OrthoDB" id="5293418at2"/>
<keyword evidence="1" id="KW-0812">Transmembrane</keyword>
<protein>
    <submittedName>
        <fullName evidence="3">Uncharacterized protein</fullName>
    </submittedName>
</protein>
<sequence length="426" mass="48927">MHRAHASLLLMLFVTSFSLYAKEEPVPTMQELINNNKITLTSWLSSESTNLDKKRPTVIAINQPVILTIDIATPRWFTDGTVIETISIPNLIAQQRNLQATNYSQMEDEQTWSHQRWEIPLFAQQSGQFIVPSIGIKITVSVATGKNVQGVLFTSPHRFSVQRPTANMTHPDEWIIAPEAALTQDWQASTAQKTNVDIETSTLTVGDAITRTITLKVPDSLAMLLPPLLPATRNKAILRYTDPIQLKDINNRGEHTALRKESETYILQTGGEVILPSVTVPFWNTTTQQSEKLVLEGKTIRVKHTLISWLTAYWSIIFCLFFISTIIYLCIKKLKSHYQSYPLPDWLLFALSVHKSSWSESRLYLYRRLFNKTGQLELIKYALKNKSKINNEKVQISTLKKSSLWRIWLSIRRRKEERKNEQTYTL</sequence>